<dbReference type="EMBL" id="JASJEU010000003">
    <property type="protein sequence ID" value="MDJ1649553.1"/>
    <property type="molecule type" value="Genomic_DNA"/>
</dbReference>
<feature type="binding site" evidence="6">
    <location>
        <begin position="57"/>
        <end position="60"/>
    </location>
    <ligand>
        <name>carbamoyl phosphate</name>
        <dbReference type="ChEBI" id="CHEBI:58228"/>
    </ligand>
</feature>
<dbReference type="PROSITE" id="PS00097">
    <property type="entry name" value="CARBAMOYLTRANSFERASE"/>
    <property type="match status" value="1"/>
</dbReference>
<dbReference type="PRINTS" id="PR00102">
    <property type="entry name" value="OTCASE"/>
</dbReference>
<comment type="catalytic activity">
    <reaction evidence="5 6">
        <text>carbamoyl phosphate + L-ornithine = L-citrulline + phosphate + H(+)</text>
        <dbReference type="Rhea" id="RHEA:19513"/>
        <dbReference type="ChEBI" id="CHEBI:15378"/>
        <dbReference type="ChEBI" id="CHEBI:43474"/>
        <dbReference type="ChEBI" id="CHEBI:46911"/>
        <dbReference type="ChEBI" id="CHEBI:57743"/>
        <dbReference type="ChEBI" id="CHEBI:58228"/>
        <dbReference type="EC" id="2.1.3.3"/>
    </reaction>
</comment>
<dbReference type="Pfam" id="PF00185">
    <property type="entry name" value="OTCace"/>
    <property type="match status" value="1"/>
</dbReference>
<dbReference type="HAMAP" id="MF_01109">
    <property type="entry name" value="OTCase"/>
    <property type="match status" value="1"/>
</dbReference>
<reference evidence="9 10" key="1">
    <citation type="submission" date="2023-05" db="EMBL/GenBank/DDBJ databases">
        <title>Gordonibacter KGMB12511T sp. nov., isolated from faeces of healthy Korean.</title>
        <authorList>
            <person name="Kim H.S."/>
            <person name="Kim J.-S."/>
            <person name="Suh M.K."/>
            <person name="Eom M.K."/>
            <person name="Do H.E."/>
            <person name="Lee J.-S."/>
        </authorList>
    </citation>
    <scope>NUCLEOTIDE SEQUENCE [LARGE SCALE GENOMIC DNA]</scope>
    <source>
        <strain evidence="9 10">KGMB12511</strain>
    </source>
</reference>
<dbReference type="Proteomes" id="UP001232750">
    <property type="component" value="Unassembled WGS sequence"/>
</dbReference>
<evidence type="ECO:0000256" key="6">
    <source>
        <dbReference type="HAMAP-Rule" id="MF_01109"/>
    </source>
</evidence>
<evidence type="ECO:0000256" key="3">
    <source>
        <dbReference type="ARBA" id="ARBA00013007"/>
    </source>
</evidence>
<evidence type="ECO:0000259" key="8">
    <source>
        <dbReference type="Pfam" id="PF02729"/>
    </source>
</evidence>
<protein>
    <recommendedName>
        <fullName evidence="3 6">Ornithine carbamoyltransferase</fullName>
        <shortName evidence="6">OTCase</shortName>
        <ecNumber evidence="3 6">2.1.3.3</ecNumber>
    </recommendedName>
</protein>
<name>A0ABT7DJ50_9ACTN</name>
<dbReference type="GO" id="GO:0004585">
    <property type="term" value="F:ornithine carbamoyltransferase activity"/>
    <property type="evidence" value="ECO:0007669"/>
    <property type="project" value="UniProtKB-EC"/>
</dbReference>
<feature type="binding site" evidence="6">
    <location>
        <position position="318"/>
    </location>
    <ligand>
        <name>carbamoyl phosphate</name>
        <dbReference type="ChEBI" id="CHEBI:58228"/>
    </ligand>
</feature>
<feature type="binding site" evidence="6">
    <location>
        <position position="84"/>
    </location>
    <ligand>
        <name>carbamoyl phosphate</name>
        <dbReference type="ChEBI" id="CHEBI:58228"/>
    </ligand>
</feature>
<feature type="binding site" evidence="6">
    <location>
        <begin position="273"/>
        <end position="274"/>
    </location>
    <ligand>
        <name>carbamoyl phosphate</name>
        <dbReference type="ChEBI" id="CHEBI:58228"/>
    </ligand>
</feature>
<dbReference type="InterPro" id="IPR002292">
    <property type="entry name" value="Orn/put_carbamltrans"/>
</dbReference>
<feature type="binding site" evidence="6">
    <location>
        <position position="232"/>
    </location>
    <ligand>
        <name>L-ornithine</name>
        <dbReference type="ChEBI" id="CHEBI:46911"/>
    </ligand>
</feature>
<feature type="binding site" evidence="6">
    <location>
        <begin position="236"/>
        <end position="237"/>
    </location>
    <ligand>
        <name>L-ornithine</name>
        <dbReference type="ChEBI" id="CHEBI:46911"/>
    </ligand>
</feature>
<proteinExistence type="inferred from homology"/>
<dbReference type="PRINTS" id="PR00100">
    <property type="entry name" value="AOTCASE"/>
</dbReference>
<dbReference type="PANTHER" id="PTHR45753:SF2">
    <property type="entry name" value="ORNITHINE CARBAMOYLTRANSFERASE"/>
    <property type="match status" value="1"/>
</dbReference>
<evidence type="ECO:0000256" key="5">
    <source>
        <dbReference type="ARBA" id="ARBA00048772"/>
    </source>
</evidence>
<dbReference type="InterPro" id="IPR006130">
    <property type="entry name" value="Asp/Orn_carbamoylTrfase"/>
</dbReference>
<comment type="subcellular location">
    <subcellularLocation>
        <location evidence="6">Cytoplasm</location>
    </subcellularLocation>
</comment>
<dbReference type="InterPro" id="IPR024904">
    <property type="entry name" value="OTCase_ArgI"/>
</dbReference>
<dbReference type="SUPFAM" id="SSF53671">
    <property type="entry name" value="Aspartate/ornithine carbamoyltransferase"/>
    <property type="match status" value="1"/>
</dbReference>
<feature type="binding site" evidence="6">
    <location>
        <begin position="135"/>
        <end position="138"/>
    </location>
    <ligand>
        <name>carbamoyl phosphate</name>
        <dbReference type="ChEBI" id="CHEBI:58228"/>
    </ligand>
</feature>
<dbReference type="EC" id="2.1.3.3" evidence="3 6"/>
<keyword evidence="6" id="KW-0963">Cytoplasm</keyword>
<keyword evidence="10" id="KW-1185">Reference proteome</keyword>
<gene>
    <name evidence="9" type="primary">argF</name>
    <name evidence="9" type="ORF">QNJ86_01940</name>
</gene>
<feature type="domain" description="Aspartate/ornithine carbamoyltransferase Asp/Orn-binding" evidence="7">
    <location>
        <begin position="155"/>
        <end position="328"/>
    </location>
</feature>
<comment type="function">
    <text evidence="1">Reversibly catalyzes the transfer of the carbamoyl group from carbamoyl phosphate (CP) to the N(epsilon) atom of ornithine (ORN) to produce L-citrulline.</text>
</comment>
<sequence length="331" mass="36972">MPTSLSGRNFLKLLDFTPDEIRYLIQLSKQFKNLKLTGTPHRYLEGKNIVLLFEKTSTRTRCSFEVAGMDLGMGVTYLDPGSSQMGKKESIEDTARVLGRMYDGIEYRGYAQEIVEDLAANAGVPVWNGLTTEFHPTQMIADMLTVEENFPMGIEGLKFVFMGDAENNVANSLMVVCAKLGLHFVACGPKERMPKAELVDECKKVAAETGATITLTEDVKEACTGAHVIYTDIWVSMGEPDDIWAERIKLLEPYRVTKEVMAMAAPDAIFMHCLPSFHDTKTTIGKEIAEKFGVTEMEVEDDVFESKQSKVFDEAENRMHTIKAVMYATLS</sequence>
<evidence type="ECO:0000256" key="4">
    <source>
        <dbReference type="ARBA" id="ARBA00022679"/>
    </source>
</evidence>
<feature type="binding site" evidence="6">
    <location>
        <position position="168"/>
    </location>
    <ligand>
        <name>L-ornithine</name>
        <dbReference type="ChEBI" id="CHEBI:46911"/>
    </ligand>
</feature>
<feature type="binding site" evidence="6">
    <location>
        <position position="108"/>
    </location>
    <ligand>
        <name>carbamoyl phosphate</name>
        <dbReference type="ChEBI" id="CHEBI:58228"/>
    </ligand>
</feature>
<accession>A0ABT7DJ50</accession>
<evidence type="ECO:0000313" key="9">
    <source>
        <dbReference type="EMBL" id="MDJ1649553.1"/>
    </source>
</evidence>
<dbReference type="Pfam" id="PF02729">
    <property type="entry name" value="OTCace_N"/>
    <property type="match status" value="1"/>
</dbReference>
<feature type="domain" description="Aspartate/ornithine carbamoyltransferase carbamoyl-P binding" evidence="8">
    <location>
        <begin position="8"/>
        <end position="148"/>
    </location>
</feature>
<evidence type="ECO:0000259" key="7">
    <source>
        <dbReference type="Pfam" id="PF00185"/>
    </source>
</evidence>
<dbReference type="NCBIfam" id="NF001986">
    <property type="entry name" value="PRK00779.1"/>
    <property type="match status" value="1"/>
</dbReference>
<dbReference type="RefSeq" id="WP_283830885.1">
    <property type="nucleotide sequence ID" value="NZ_JASJEU010000003.1"/>
</dbReference>
<dbReference type="PANTHER" id="PTHR45753">
    <property type="entry name" value="ORNITHINE CARBAMOYLTRANSFERASE, MITOCHONDRIAL"/>
    <property type="match status" value="1"/>
</dbReference>
<evidence type="ECO:0000256" key="2">
    <source>
        <dbReference type="ARBA" id="ARBA00007805"/>
    </source>
</evidence>
<dbReference type="NCBIfam" id="TIGR00658">
    <property type="entry name" value="orni_carb_tr"/>
    <property type="match status" value="1"/>
</dbReference>
<dbReference type="InterPro" id="IPR036901">
    <property type="entry name" value="Asp/Orn_carbamoylTrfase_sf"/>
</dbReference>
<organism evidence="9 10">
    <name type="scientific">Gordonibacter faecis</name>
    <dbReference type="NCBI Taxonomy" id="3047475"/>
    <lineage>
        <taxon>Bacteria</taxon>
        <taxon>Bacillati</taxon>
        <taxon>Actinomycetota</taxon>
        <taxon>Coriobacteriia</taxon>
        <taxon>Eggerthellales</taxon>
        <taxon>Eggerthellaceae</taxon>
        <taxon>Gordonibacter</taxon>
    </lineage>
</organism>
<evidence type="ECO:0000313" key="10">
    <source>
        <dbReference type="Proteomes" id="UP001232750"/>
    </source>
</evidence>
<evidence type="ECO:0000256" key="1">
    <source>
        <dbReference type="ARBA" id="ARBA00003822"/>
    </source>
</evidence>
<comment type="caution">
    <text evidence="9">The sequence shown here is derived from an EMBL/GenBank/DDBJ whole genome shotgun (WGS) entry which is preliminary data.</text>
</comment>
<dbReference type="InterPro" id="IPR006131">
    <property type="entry name" value="Asp_carbamoyltransf_Asp/Orn-bd"/>
</dbReference>
<comment type="similarity">
    <text evidence="2 6">Belongs to the aspartate/ornithine carbamoyltransferase superfamily. OTCase family.</text>
</comment>
<dbReference type="InterPro" id="IPR006132">
    <property type="entry name" value="Asp/Orn_carbamoyltranf_P-bd"/>
</dbReference>
<keyword evidence="4 6" id="KW-0808">Transferase</keyword>
<dbReference type="Gene3D" id="3.40.50.1370">
    <property type="entry name" value="Aspartate/ornithine carbamoyltransferase"/>
    <property type="match status" value="2"/>
</dbReference>